<sequence>MLEYYEGILFLTTNRVKDMDQAFQSRIHMSLEYPPLDNTARESVWRGFLSRAISVDAKVEGDSAHEIKEEEIKALAGLELNGRQIKNVLKTANLLACHKGEKLAFTHLRTVLRVEGHSL</sequence>
<evidence type="ECO:0000313" key="3">
    <source>
        <dbReference type="Proteomes" id="UP000694050"/>
    </source>
</evidence>
<dbReference type="EMBL" id="JAELUQ010000003">
    <property type="protein sequence ID" value="KAG7417737.1"/>
    <property type="molecule type" value="Genomic_DNA"/>
</dbReference>
<gene>
    <name evidence="2" type="ORF">Forpe1208_v005143</name>
</gene>
<feature type="domain" description="AAA+ ATPase lid" evidence="1">
    <location>
        <begin position="36"/>
        <end position="102"/>
    </location>
</feature>
<dbReference type="InterPro" id="IPR056599">
    <property type="entry name" value="AAA_lid_fung"/>
</dbReference>
<dbReference type="PANTHER" id="PTHR46411">
    <property type="entry name" value="FAMILY ATPASE, PUTATIVE-RELATED"/>
    <property type="match status" value="1"/>
</dbReference>
<reference evidence="2" key="1">
    <citation type="submission" date="2021-04" db="EMBL/GenBank/DDBJ databases">
        <title>First draft genome resource for Brassicaceae pathogens Fusarium oxysporum f. sp. raphani and Fusarium oxysporum f. sp. rapae.</title>
        <authorList>
            <person name="Asai S."/>
        </authorList>
    </citation>
    <scope>NUCLEOTIDE SEQUENCE</scope>
    <source>
        <strain evidence="2">Tf1208</strain>
    </source>
</reference>
<evidence type="ECO:0000313" key="2">
    <source>
        <dbReference type="EMBL" id="KAG7417737.1"/>
    </source>
</evidence>
<dbReference type="AlphaFoldDB" id="A0A8J5PFM1"/>
<comment type="caution">
    <text evidence="2">The sequence shown here is derived from an EMBL/GenBank/DDBJ whole genome shotgun (WGS) entry which is preliminary data.</text>
</comment>
<accession>A0A8J5PFM1</accession>
<dbReference type="Proteomes" id="UP000694050">
    <property type="component" value="Unassembled WGS sequence"/>
</dbReference>
<proteinExistence type="predicted"/>
<dbReference type="Pfam" id="PF23232">
    <property type="entry name" value="AAA_lid_13"/>
    <property type="match status" value="1"/>
</dbReference>
<evidence type="ECO:0000259" key="1">
    <source>
        <dbReference type="Pfam" id="PF23232"/>
    </source>
</evidence>
<organism evidence="2 3">
    <name type="scientific">Fusarium oxysporum f. sp. rapae</name>
    <dbReference type="NCBI Taxonomy" id="485398"/>
    <lineage>
        <taxon>Eukaryota</taxon>
        <taxon>Fungi</taxon>
        <taxon>Dikarya</taxon>
        <taxon>Ascomycota</taxon>
        <taxon>Pezizomycotina</taxon>
        <taxon>Sordariomycetes</taxon>
        <taxon>Hypocreomycetidae</taxon>
        <taxon>Hypocreales</taxon>
        <taxon>Nectriaceae</taxon>
        <taxon>Fusarium</taxon>
        <taxon>Fusarium oxysporum species complex</taxon>
    </lineage>
</organism>
<dbReference type="PANTHER" id="PTHR46411:SF3">
    <property type="entry name" value="AAA+ ATPASE DOMAIN-CONTAINING PROTEIN"/>
    <property type="match status" value="1"/>
</dbReference>
<protein>
    <recommendedName>
        <fullName evidence="1">AAA+ ATPase lid domain-containing protein</fullName>
    </recommendedName>
</protein>
<name>A0A8J5PFM1_FUSOX</name>